<feature type="region of interest" description="Disordered" evidence="26">
    <location>
        <begin position="3730"/>
        <end position="3760"/>
    </location>
</feature>
<dbReference type="SUPFAM" id="SSF55961">
    <property type="entry name" value="Bet v1-like"/>
    <property type="match status" value="1"/>
</dbReference>
<comment type="subcellular location">
    <subcellularLocation>
        <location evidence="3">Mitochondrion</location>
    </subcellularLocation>
</comment>
<evidence type="ECO:0000256" key="16">
    <source>
        <dbReference type="ARBA" id="ARBA00022840"/>
    </source>
</evidence>
<dbReference type="Pfam" id="PF01145">
    <property type="entry name" value="Band_7"/>
    <property type="match status" value="1"/>
</dbReference>
<dbReference type="GO" id="GO:0045333">
    <property type="term" value="P:cellular respiration"/>
    <property type="evidence" value="ECO:0007669"/>
    <property type="project" value="InterPro"/>
</dbReference>
<dbReference type="NCBIfam" id="TIGR01418">
    <property type="entry name" value="PEP_synth"/>
    <property type="match status" value="1"/>
</dbReference>
<dbReference type="Gene3D" id="3.30.470.20">
    <property type="entry name" value="ATP-grasp fold, B domain"/>
    <property type="match status" value="1"/>
</dbReference>
<dbReference type="PROSITE" id="PS00370">
    <property type="entry name" value="PEP_ENZYMES_PHOS_SITE"/>
    <property type="match status" value="1"/>
</dbReference>
<feature type="compositionally biased region" description="Basic and acidic residues" evidence="26">
    <location>
        <begin position="794"/>
        <end position="803"/>
    </location>
</feature>
<dbReference type="GO" id="GO:0005524">
    <property type="term" value="F:ATP binding"/>
    <property type="evidence" value="ECO:0007669"/>
    <property type="project" value="UniProtKB-KW"/>
</dbReference>
<dbReference type="Pfam" id="PF03364">
    <property type="entry name" value="Polyketide_cyc"/>
    <property type="match status" value="1"/>
</dbReference>
<dbReference type="InterPro" id="IPR015813">
    <property type="entry name" value="Pyrv/PenolPyrv_kinase-like_dom"/>
</dbReference>
<feature type="compositionally biased region" description="Basic residues" evidence="26">
    <location>
        <begin position="3732"/>
        <end position="3754"/>
    </location>
</feature>
<dbReference type="Gene3D" id="3.30.1490.20">
    <property type="entry name" value="ATP-grasp fold, A domain"/>
    <property type="match status" value="1"/>
</dbReference>
<feature type="active site" description="Proton acceptor" evidence="25">
    <location>
        <position position="4163"/>
    </location>
</feature>
<dbReference type="EMBL" id="BKCJ010000003">
    <property type="protein sequence ID" value="GEU28236.1"/>
    <property type="molecule type" value="Genomic_DNA"/>
</dbReference>
<feature type="region of interest" description="Disordered" evidence="26">
    <location>
        <begin position="1325"/>
        <end position="1350"/>
    </location>
</feature>
<dbReference type="PRINTS" id="PR00721">
    <property type="entry name" value="STOMATIN"/>
</dbReference>
<evidence type="ECO:0000256" key="9">
    <source>
        <dbReference type="ARBA" id="ARBA00011814"/>
    </source>
</evidence>
<dbReference type="Pfam" id="PF01326">
    <property type="entry name" value="PPDK_N"/>
    <property type="match status" value="1"/>
</dbReference>
<evidence type="ECO:0000256" key="7">
    <source>
        <dbReference type="ARBA" id="ARBA00007837"/>
    </source>
</evidence>
<evidence type="ECO:0000256" key="24">
    <source>
        <dbReference type="ARBA" id="ARBA00048103"/>
    </source>
</evidence>
<comment type="caution">
    <text evidence="28">The sequence shown here is derived from an EMBL/GenBank/DDBJ whole genome shotgun (WGS) entry which is preliminary data.</text>
</comment>
<dbReference type="InterPro" id="IPR023393">
    <property type="entry name" value="START-like_dom_sf"/>
</dbReference>
<feature type="region of interest" description="Disordered" evidence="26">
    <location>
        <begin position="1063"/>
        <end position="1086"/>
    </location>
</feature>
<dbReference type="PROSITE" id="PS51402">
    <property type="entry name" value="CATALASE_3"/>
    <property type="match status" value="1"/>
</dbReference>
<evidence type="ECO:0000256" key="1">
    <source>
        <dbReference type="ARBA" id="ARBA00001946"/>
    </source>
</evidence>
<evidence type="ECO:0000256" key="20">
    <source>
        <dbReference type="ARBA" id="ARBA00023324"/>
    </source>
</evidence>
<dbReference type="Pfam" id="PF00391">
    <property type="entry name" value="PEP-utilizers"/>
    <property type="match status" value="1"/>
</dbReference>
<dbReference type="PANTHER" id="PTHR43030:SF1">
    <property type="entry name" value="PHOSPHOENOLPYRUVATE SYNTHASE"/>
    <property type="match status" value="1"/>
</dbReference>
<comment type="function">
    <text evidence="21">Required for the function of coenzyme Q in the respiratory chain. May serve as a chaperone or may be involved in the transport of Q6 from its site of synthesis to the catalytic sites of the respiratory complexes.</text>
</comment>
<dbReference type="Gene3D" id="2.40.180.10">
    <property type="entry name" value="Catalase core domain"/>
    <property type="match status" value="1"/>
</dbReference>
<dbReference type="GO" id="GO:0005886">
    <property type="term" value="C:plasma membrane"/>
    <property type="evidence" value="ECO:0007669"/>
    <property type="project" value="UniProtKB-ARBA"/>
</dbReference>
<feature type="region of interest" description="Disordered" evidence="26">
    <location>
        <begin position="1388"/>
        <end position="1436"/>
    </location>
</feature>
<dbReference type="Gene3D" id="3.50.30.10">
    <property type="entry name" value="Phosphohistidine domain"/>
    <property type="match status" value="1"/>
</dbReference>
<keyword evidence="16" id="KW-0067">ATP-binding</keyword>
<feature type="region of interest" description="Disordered" evidence="26">
    <location>
        <begin position="1631"/>
        <end position="1711"/>
    </location>
</feature>
<feature type="region of interest" description="Disordered" evidence="26">
    <location>
        <begin position="3939"/>
        <end position="3964"/>
    </location>
</feature>
<dbReference type="SUPFAM" id="SSF117892">
    <property type="entry name" value="Band 7/SPFH domain"/>
    <property type="match status" value="1"/>
</dbReference>
<proteinExistence type="inferred from homology"/>
<feature type="compositionally biased region" description="Basic and acidic residues" evidence="26">
    <location>
        <begin position="3878"/>
        <end position="3891"/>
    </location>
</feature>
<feature type="compositionally biased region" description="Basic and acidic residues" evidence="26">
    <location>
        <begin position="345"/>
        <end position="360"/>
    </location>
</feature>
<dbReference type="GO" id="GO:0050242">
    <property type="term" value="F:pyruvate, phosphate dikinase activity"/>
    <property type="evidence" value="ECO:0007669"/>
    <property type="project" value="UniProtKB-EC"/>
</dbReference>
<reference evidence="28" key="1">
    <citation type="journal article" date="2019" name="Sci. Rep.">
        <title>Draft genome of Tanacetum cinerariifolium, the natural source of mosquito coil.</title>
        <authorList>
            <person name="Yamashiro T."/>
            <person name="Shiraishi A."/>
            <person name="Satake H."/>
            <person name="Nakayama K."/>
        </authorList>
    </citation>
    <scope>NUCLEOTIDE SEQUENCE</scope>
</reference>
<dbReference type="SUPFAM" id="SSF55315">
    <property type="entry name" value="L30e-like"/>
    <property type="match status" value="1"/>
</dbReference>
<dbReference type="InterPro" id="IPR001972">
    <property type="entry name" value="Stomatin_HflK_fam"/>
</dbReference>
<dbReference type="CDD" id="cd07813">
    <property type="entry name" value="COQ10p_like"/>
    <property type="match status" value="1"/>
</dbReference>
<feature type="compositionally biased region" description="Basic residues" evidence="26">
    <location>
        <begin position="531"/>
        <end position="542"/>
    </location>
</feature>
<feature type="compositionally biased region" description="Basic residues" evidence="26">
    <location>
        <begin position="3047"/>
        <end position="3062"/>
    </location>
</feature>
<evidence type="ECO:0000256" key="5">
    <source>
        <dbReference type="ARBA" id="ARBA00005329"/>
    </source>
</evidence>
<dbReference type="GO" id="GO:0008986">
    <property type="term" value="F:pyruvate, water dikinase activity"/>
    <property type="evidence" value="ECO:0007669"/>
    <property type="project" value="UniProtKB-EC"/>
</dbReference>
<gene>
    <name evidence="28" type="ORF">Tci_000214</name>
</gene>
<dbReference type="UniPathway" id="UPA00138"/>
<dbReference type="InterPro" id="IPR029035">
    <property type="entry name" value="DHS-like_NAD/FAD-binding_dom"/>
</dbReference>
<feature type="region of interest" description="Disordered" evidence="26">
    <location>
        <begin position="1098"/>
        <end position="1246"/>
    </location>
</feature>
<dbReference type="GO" id="GO:0070403">
    <property type="term" value="F:NAD+ binding"/>
    <property type="evidence" value="ECO:0007669"/>
    <property type="project" value="InterPro"/>
</dbReference>
<dbReference type="SUPFAM" id="SSF52009">
    <property type="entry name" value="Phosphohistidine domain"/>
    <property type="match status" value="1"/>
</dbReference>
<feature type="compositionally biased region" description="Basic and acidic residues" evidence="26">
    <location>
        <begin position="3663"/>
        <end position="3676"/>
    </location>
</feature>
<dbReference type="InterPro" id="IPR008279">
    <property type="entry name" value="PEP-util_enz_mobile_dom"/>
</dbReference>
<feature type="binding site" evidence="25">
    <location>
        <position position="4230"/>
    </location>
    <ligand>
        <name>Zn(2+)</name>
        <dbReference type="ChEBI" id="CHEBI:29105"/>
    </ligand>
</feature>
<dbReference type="Gene3D" id="3.20.20.60">
    <property type="entry name" value="Phosphoenolpyruvate-binding domains"/>
    <property type="match status" value="1"/>
</dbReference>
<feature type="compositionally biased region" description="Basic and acidic residues" evidence="26">
    <location>
        <begin position="644"/>
        <end position="654"/>
    </location>
</feature>
<feature type="region of interest" description="Disordered" evidence="26">
    <location>
        <begin position="1006"/>
        <end position="1042"/>
    </location>
</feature>
<feature type="region of interest" description="Disordered" evidence="26">
    <location>
        <begin position="485"/>
        <end position="505"/>
    </location>
</feature>
<feature type="compositionally biased region" description="Low complexity" evidence="26">
    <location>
        <begin position="870"/>
        <end position="897"/>
    </location>
</feature>
<dbReference type="GO" id="GO:0046872">
    <property type="term" value="F:metal ion binding"/>
    <property type="evidence" value="ECO:0007669"/>
    <property type="project" value="UniProtKB-KW"/>
</dbReference>
<evidence type="ECO:0000256" key="18">
    <source>
        <dbReference type="ARBA" id="ARBA00023027"/>
    </source>
</evidence>
<feature type="compositionally biased region" description="Low complexity" evidence="26">
    <location>
        <begin position="694"/>
        <end position="710"/>
    </location>
</feature>
<keyword evidence="19" id="KW-0496">Mitochondrion</keyword>
<feature type="compositionally biased region" description="Basic residues" evidence="26">
    <location>
        <begin position="1125"/>
        <end position="1140"/>
    </location>
</feature>
<dbReference type="SMART" id="SM01060">
    <property type="entry name" value="Catalase"/>
    <property type="match status" value="1"/>
</dbReference>
<evidence type="ECO:0000256" key="23">
    <source>
        <dbReference type="ARBA" id="ARBA00047700"/>
    </source>
</evidence>
<evidence type="ECO:0000256" key="19">
    <source>
        <dbReference type="ARBA" id="ARBA00023128"/>
    </source>
</evidence>
<dbReference type="GO" id="GO:0006094">
    <property type="term" value="P:gluconeogenesis"/>
    <property type="evidence" value="ECO:0007669"/>
    <property type="project" value="UniProtKB-UniPathway"/>
</dbReference>
<evidence type="ECO:0000256" key="14">
    <source>
        <dbReference type="ARBA" id="ARBA00022741"/>
    </source>
</evidence>
<dbReference type="Gene3D" id="3.30.479.30">
    <property type="entry name" value="Band 7 domain"/>
    <property type="match status" value="1"/>
</dbReference>
<evidence type="ECO:0000256" key="26">
    <source>
        <dbReference type="SAM" id="MobiDB-lite"/>
    </source>
</evidence>
<keyword evidence="25" id="KW-0862">Zinc</keyword>
<name>A0A699GLY3_TANCI</name>
<dbReference type="InterPro" id="IPR005031">
    <property type="entry name" value="COQ10_START"/>
</dbReference>
<evidence type="ECO:0000256" key="4">
    <source>
        <dbReference type="ARBA" id="ARBA00004742"/>
    </source>
</evidence>
<feature type="compositionally biased region" description="Basic residues" evidence="26">
    <location>
        <begin position="930"/>
        <end position="951"/>
    </location>
</feature>
<feature type="region of interest" description="Disordered" evidence="26">
    <location>
        <begin position="1744"/>
        <end position="1791"/>
    </location>
</feature>
<dbReference type="InterPro" id="IPR002192">
    <property type="entry name" value="PPDK_AMP/ATP-bd"/>
</dbReference>
<feature type="region of interest" description="Disordered" evidence="26">
    <location>
        <begin position="2987"/>
        <end position="3089"/>
    </location>
</feature>
<dbReference type="FunFam" id="3.30.1490.20:FF:000010">
    <property type="entry name" value="Phosphoenolpyruvate synthase"/>
    <property type="match status" value="1"/>
</dbReference>
<feature type="compositionally biased region" description="Basic residues" evidence="26">
    <location>
        <begin position="4975"/>
        <end position="4990"/>
    </location>
</feature>
<dbReference type="SUPFAM" id="SSF52467">
    <property type="entry name" value="DHS-like NAD/FAD-binding domain"/>
    <property type="match status" value="1"/>
</dbReference>
<dbReference type="InterPro" id="IPR025355">
    <property type="entry name" value="DUF4259"/>
</dbReference>
<dbReference type="InterPro" id="IPR006319">
    <property type="entry name" value="PEP_synth"/>
</dbReference>
<dbReference type="InterPro" id="IPR018274">
    <property type="entry name" value="PEP_util_AS"/>
</dbReference>
<feature type="binding site" evidence="25">
    <location>
        <position position="4171"/>
    </location>
    <ligand>
        <name>Zn(2+)</name>
        <dbReference type="ChEBI" id="CHEBI:29105"/>
    </ligand>
</feature>
<feature type="compositionally biased region" description="Basic and acidic residues" evidence="26">
    <location>
        <begin position="1006"/>
        <end position="1019"/>
    </location>
</feature>
<dbReference type="InterPro" id="IPR026590">
    <property type="entry name" value="Ssirtuin_cat_dom"/>
</dbReference>
<feature type="compositionally biased region" description="Low complexity" evidence="26">
    <location>
        <begin position="1402"/>
        <end position="1430"/>
    </location>
</feature>
<feature type="compositionally biased region" description="Basic and acidic residues" evidence="26">
    <location>
        <begin position="3029"/>
        <end position="3039"/>
    </location>
</feature>
<dbReference type="Pfam" id="PF14078">
    <property type="entry name" value="DUF4259"/>
    <property type="match status" value="1"/>
</dbReference>
<dbReference type="InterPro" id="IPR020835">
    <property type="entry name" value="Catalase_sf"/>
</dbReference>
<dbReference type="InterPro" id="IPR044996">
    <property type="entry name" value="COQ10-like"/>
</dbReference>
<evidence type="ECO:0000256" key="8">
    <source>
        <dbReference type="ARBA" id="ARBA00008164"/>
    </source>
</evidence>
<dbReference type="GO" id="GO:0004096">
    <property type="term" value="F:catalase activity"/>
    <property type="evidence" value="ECO:0007669"/>
    <property type="project" value="InterPro"/>
</dbReference>
<dbReference type="Pfam" id="PF02146">
    <property type="entry name" value="SIR2"/>
    <property type="match status" value="1"/>
</dbReference>
<comment type="pathway">
    <text evidence="4">Carbohydrate biosynthesis; gluconeogenesis.</text>
</comment>
<dbReference type="InterPro" id="IPR040442">
    <property type="entry name" value="Pyrv_kinase-like_dom_sf"/>
</dbReference>
<dbReference type="Gene3D" id="3.40.50.1220">
    <property type="entry name" value="TPP-binding domain"/>
    <property type="match status" value="1"/>
</dbReference>
<evidence type="ECO:0000313" key="28">
    <source>
        <dbReference type="EMBL" id="GEU28236.1"/>
    </source>
</evidence>
<comment type="cofactor">
    <cofactor evidence="1">
        <name>Mg(2+)</name>
        <dbReference type="ChEBI" id="CHEBI:18420"/>
    </cofactor>
</comment>
<dbReference type="InterPro" id="IPR029064">
    <property type="entry name" value="Ribosomal_eL30-like_sf"/>
</dbReference>
<evidence type="ECO:0000256" key="12">
    <source>
        <dbReference type="ARBA" id="ARBA00022679"/>
    </source>
</evidence>
<feature type="compositionally biased region" description="Gly residues" evidence="26">
    <location>
        <begin position="156"/>
        <end position="172"/>
    </location>
</feature>
<feature type="compositionally biased region" description="Basic residues" evidence="26">
    <location>
        <begin position="804"/>
        <end position="822"/>
    </location>
</feature>
<dbReference type="CDD" id="cd08829">
    <property type="entry name" value="SPFH_paraslipin"/>
    <property type="match status" value="1"/>
</dbReference>
<evidence type="ECO:0000256" key="17">
    <source>
        <dbReference type="ARBA" id="ARBA00022842"/>
    </source>
</evidence>
<dbReference type="Pfam" id="PF02896">
    <property type="entry name" value="PEP-utilizers_C"/>
    <property type="match status" value="1"/>
</dbReference>
<feature type="compositionally biased region" description="Basic residues" evidence="26">
    <location>
        <begin position="173"/>
        <end position="198"/>
    </location>
</feature>
<dbReference type="Gene3D" id="3.30.1330.30">
    <property type="match status" value="1"/>
</dbReference>
<dbReference type="SUPFAM" id="SSF56634">
    <property type="entry name" value="Heme-dependent catalase-like"/>
    <property type="match status" value="1"/>
</dbReference>
<dbReference type="NCBIfam" id="NF005057">
    <property type="entry name" value="PRK06464.1"/>
    <property type="match status" value="1"/>
</dbReference>
<feature type="compositionally biased region" description="Basic residues" evidence="26">
    <location>
        <begin position="3145"/>
        <end position="3155"/>
    </location>
</feature>
<dbReference type="GO" id="GO:0005739">
    <property type="term" value="C:mitochondrion"/>
    <property type="evidence" value="ECO:0007669"/>
    <property type="project" value="UniProtKB-SubCell"/>
</dbReference>
<feature type="region of interest" description="Disordered" evidence="26">
    <location>
        <begin position="3878"/>
        <end position="3914"/>
    </location>
</feature>
<dbReference type="InterPro" id="IPR011614">
    <property type="entry name" value="Catalase_core"/>
</dbReference>
<keyword evidence="14" id="KW-0547">Nucleotide-binding</keyword>
<feature type="binding site" evidence="25">
    <location>
        <position position="4174"/>
    </location>
    <ligand>
        <name>Zn(2+)</name>
        <dbReference type="ChEBI" id="CHEBI:29105"/>
    </ligand>
</feature>
<dbReference type="InterPro" id="IPR024708">
    <property type="entry name" value="Catalase_AS"/>
</dbReference>
<comment type="function">
    <text evidence="2">Catalyzes the phosphorylation of pyruvate to phosphoenolpyruvate.</text>
</comment>
<feature type="compositionally biased region" description="Basic residues" evidence="26">
    <location>
        <begin position="1935"/>
        <end position="1945"/>
    </location>
</feature>
<dbReference type="GO" id="GO:0006979">
    <property type="term" value="P:response to oxidative stress"/>
    <property type="evidence" value="ECO:0007669"/>
    <property type="project" value="InterPro"/>
</dbReference>
<dbReference type="InterPro" id="IPR036013">
    <property type="entry name" value="Band_7/SPFH_dom_sf"/>
</dbReference>
<dbReference type="SUPFAM" id="SSF56059">
    <property type="entry name" value="Glutathione synthetase ATP-binding domain-like"/>
    <property type="match status" value="1"/>
</dbReference>
<dbReference type="EC" id="2.7.9.2" evidence="10"/>
<dbReference type="FunFam" id="3.30.479.30:FF:000004">
    <property type="entry name" value="Putative membrane protease family, stomatin"/>
    <property type="match status" value="1"/>
</dbReference>
<dbReference type="InterPro" id="IPR036637">
    <property type="entry name" value="Phosphohistidine_dom_sf"/>
</dbReference>
<dbReference type="PROSITE" id="PS00438">
    <property type="entry name" value="CATALASE_2"/>
    <property type="match status" value="1"/>
</dbReference>
<keyword evidence="20" id="KW-0376">Hydrogen peroxide</keyword>
<evidence type="ECO:0000256" key="22">
    <source>
        <dbReference type="ARBA" id="ARBA00033470"/>
    </source>
</evidence>
<dbReference type="InterPro" id="IPR026591">
    <property type="entry name" value="Sirtuin_cat_small_dom_sf"/>
</dbReference>
<feature type="region of interest" description="Disordered" evidence="26">
    <location>
        <begin position="1935"/>
        <end position="2044"/>
    </location>
</feature>
<comment type="catalytic activity">
    <reaction evidence="24">
        <text>pyruvate + phosphate + ATP = phosphoenolpyruvate + AMP + diphosphate + H(+)</text>
        <dbReference type="Rhea" id="RHEA:10756"/>
        <dbReference type="ChEBI" id="CHEBI:15361"/>
        <dbReference type="ChEBI" id="CHEBI:15378"/>
        <dbReference type="ChEBI" id="CHEBI:30616"/>
        <dbReference type="ChEBI" id="CHEBI:33019"/>
        <dbReference type="ChEBI" id="CHEBI:43474"/>
        <dbReference type="ChEBI" id="CHEBI:58702"/>
        <dbReference type="ChEBI" id="CHEBI:456215"/>
        <dbReference type="EC" id="2.7.9.1"/>
    </reaction>
</comment>
<feature type="compositionally biased region" description="Gly residues" evidence="26">
    <location>
        <begin position="5032"/>
        <end position="5045"/>
    </location>
</feature>
<dbReference type="Gene3D" id="3.30.1600.10">
    <property type="entry name" value="SIR2/SIRT2 'Small Domain"/>
    <property type="match status" value="1"/>
</dbReference>
<dbReference type="NCBIfam" id="NF003738">
    <property type="entry name" value="PRK05333.1"/>
    <property type="match status" value="1"/>
</dbReference>
<dbReference type="SMART" id="SM00244">
    <property type="entry name" value="PHB"/>
    <property type="match status" value="1"/>
</dbReference>
<dbReference type="Pfam" id="PF16200">
    <property type="entry name" value="Band_7_C"/>
    <property type="match status" value="1"/>
</dbReference>
<feature type="compositionally biased region" description="Basic and acidic residues" evidence="26">
    <location>
        <begin position="609"/>
        <end position="622"/>
    </location>
</feature>
<feature type="binding site" evidence="25">
    <location>
        <position position="4227"/>
    </location>
    <ligand>
        <name>Zn(2+)</name>
        <dbReference type="ChEBI" id="CHEBI:29105"/>
    </ligand>
</feature>
<dbReference type="GO" id="GO:0020037">
    <property type="term" value="F:heme binding"/>
    <property type="evidence" value="ECO:0007669"/>
    <property type="project" value="InterPro"/>
</dbReference>
<feature type="compositionally biased region" description="Low complexity" evidence="26">
    <location>
        <begin position="396"/>
        <end position="413"/>
    </location>
</feature>
<evidence type="ECO:0000256" key="6">
    <source>
        <dbReference type="ARBA" id="ARBA00006885"/>
    </source>
</evidence>
<feature type="compositionally biased region" description="Basic and acidic residues" evidence="26">
    <location>
        <begin position="2990"/>
        <end position="3020"/>
    </location>
</feature>
<protein>
    <recommendedName>
        <fullName evidence="11">Phosphoenolpyruvate synthase</fullName>
        <ecNumber evidence="10">2.7.9.2</ecNumber>
    </recommendedName>
    <alternativeName>
        <fullName evidence="22">Pyruvate, water dikinase</fullName>
    </alternativeName>
</protein>
<dbReference type="Pfam" id="PF00199">
    <property type="entry name" value="Catalase"/>
    <property type="match status" value="1"/>
</dbReference>
<dbReference type="PROSITE" id="PS50305">
    <property type="entry name" value="SIRTUIN"/>
    <property type="match status" value="1"/>
</dbReference>
<feature type="compositionally biased region" description="Basic and acidic residues" evidence="26">
    <location>
        <begin position="1745"/>
        <end position="1761"/>
    </location>
</feature>
<comment type="similarity">
    <text evidence="8">Belongs to the band 7/mec-2 family.</text>
</comment>
<evidence type="ECO:0000256" key="2">
    <source>
        <dbReference type="ARBA" id="ARBA00002988"/>
    </source>
</evidence>
<dbReference type="InterPro" id="IPR018028">
    <property type="entry name" value="Catalase"/>
</dbReference>
<feature type="region of interest" description="Disordered" evidence="26">
    <location>
        <begin position="3107"/>
        <end position="3212"/>
    </location>
</feature>
<sequence length="5820" mass="626798">MGRRTHAPDHRRPQHDPRILHIQHRHGAGQGRDLAGQRQLDLGLCAPGARLPGGQQYDLLEQCADRRPRGNRRLGDHERLCQCAPVLQDRRPCVCGHEHQPDAGRAAVRALERQSGAGARRQYRRPQAPRFYARRDQRHPHRLQAAVPLGPHAGRSQGGAAGRGADLAGGRGAHPRHARIPRHGHAHQPAAARHRRSAHDRPGLRIGLADGQADRARPAGRDSALPRNQGHPECAARPAAGRASRRLHRLRLPGLQPGPGDAAQGGRHPYHPLHRAADLGLARWAHQEDRQGGLAHAGGVPVRAGDLSPGRGAGQLRGPSAGRADSHGARRSGSPHGAGPAAGRQRGDHHARQPHVRDQVQHGGFRGRGQAAPAARPVAAFCCADGRRAPAPVFLGTGRPGRAAGRGSAAARRPVAHGHRGGGRDPAPLRLSAVGRPAQHPGARIPGAGNAAGRRQPAGPGRCHVAAIERRPAPPAPGAAVYRHAPQPAARQRAGKCGGGVEGDRSQLSDWISACAGRTVSKPLTAASSSPRRRGSRPRVCRRRDPGPEPAHHRPARLQETVRSQARPAGARDQVAGAGLGHRPGVRGRNRPAQYPAGLHAGHAPRGGGVDHRAHAGPDRRQPLPGHADPVDRRDRRRRQGGCDIRRVDPGQDRARRRAGGAAPAVSALLLRPAQGLRHRAAPGAPARTRRLARAPALVRTGARGAGTAHAGRDHRHRGARMKTITSRDNAQYKDLVKLAGSAQARRKSGRTLLDGVHLCQAYLQLRGAPEQCIVGETALHNPEVMDIPGGARRGRDVPDPHARARGRRAAGRIGRAARRRAGPGQRGIDPAQRRSGWHHASVLQRWHGVLLVAQGDHPGHQRLRHAAPVRRGPAPARGVAVWPRGAGRGARPAGHGHAPGGDSPPRPGGVAQRGCVRGTPRDRRYPAPHGRRPDHRGARRPYRAALRRRPVPAGGQYRHHRHAAARHGCAGTDPPHGRGAKPRWRDHLRFANQFRAVLDRVDGRRLRPQRAGRDDQAAHCRPPGGGDRHPPAAARGARGARAHAVVRRGGQRPAVERVRSPLPAQDRTGNGAREGTGNVRPLAPPALRHAGSRLVHAGADRKPPHRFSRLGHDRKIGAGLPPPARRRHPDLVFRQRRSQHAGASAVHGADGRLPRTPPHHARLPDVRDDGKGGAHHHAVFSGAPAAPAHEGIRTGHRRLRHGPDQPATAGARAVLRTQDRPQLRRRRLPQTGDCHRAAFVPGPVAQPGTALGGGGRGDQAGLGFPARVGMHVRPGLLHRQAHAGGRIPRLALRLAPLFLIAGRARRAPVFTWVARLSDIKRRHPQNRKLDLSPPLGEGKISGGGKWPSAKATEENQLLEKVTSDEQLAAEMPHNPTKALEYGDAAYAPHEGDTEPLPSPWATASTSTETVSSGKVGAGRPDLGDNPLDGPLDRARVDDTGRMLTTNQAVPVADNQNSLKAGLRGPTLMEDFILREKLTHFDHERIPERVVHARGSAAHGYFESYGDQGAITRAALLSAPGKRTPVFVRFSTVAGERGPDEVPGPDPRRETRTAPRHAASVQRARHVLGFRLAQSRDGAHAAVADVGPRHPAQLSHDAGFWCAHVPPGQCARHVAILQVPLAASGWHPFPGVGRGGAPGRRRSRLPPARFVGSDRQRPVSRMGAGAAGVQRGAGGALSVRRARSHQAGARGPGAAAHRGQAGPQPQSRQFFRRDGAGGVLRRARGAGHRFFQRPAAAGAPAFVYRHPDHAPGRRQLPRDSRQLAGGAAAQQPARRHAPPADQSRPRYRGARQAGPVCRPLLAGAPVLDQPDAGGAGPHRARPGGAGRGQPGDGRAAGAAAGHQPPAARLPAVARAVAVAPSGQCRRGHAPGGAAGGAGRRWPANAQAVRGAARRGCGAAAGGRADRQGGSRRRRAAGRGAQFRGRAIGGVRCRDRARLRRRRRRRQDGAAARPARDRIRQAAVPASETDAGSGRGHGAAARGRHSGPAARRRARSGRDRCRTRGPGRRAGAIRGGAGAASRLRPRYRSTPRVAPEKSPWRRCSSSPYCRTDGRRDFLDRLGGGRQPADAFALHHGFRLVHFVAAVFDGRILAAGAAFVADLGQALGRDGQPENLRLEFVQRRRQAAALEVVGNQRIVGRLDPVLHGEVQAGWRLARARHAHQDDVGRRQVFMRLAVVVRQREVDRLDAVFIFLAVDDVVRAADGVRGLDVQFLLQRRDEGLEQVHVHALAAADHVRQLGLHQRGENDRALAVGRERVVDLARGVVGLVERVDERQADLAEAQLELGEHGVAEGFGRDAGAVGNEKHGTRCRGERWSLFLCHVFYTRRVRESSIVATGCRMVANSMIVAGEAVYVASFENLRMTDVESVGGKNASLGEMISQLAGAGVRVPGGFATTAQAFRDFLEHSVDGGKPLAERIANRLADLNIDDVRALAQAGAEIRGWIVETPFQPRLQAEITAYYERLVADSTTEMSFAVRSSATAEDLPDASFAGQQESFLNVVGIDNVLDAMKHVFASLYNDRAISYRVHKGFTHAEVALSAGVQRMVRSDLGAAGVMFTIDTESGFKDVVFVTSSYGLGETVVQGAVNPDEFYVHKPMLEKGKSPVIRRNIGSKLIKMEFTAEAKAGRSVKTVDVPVEMRNRYSLGDTEVVELAKYAVIIENHYGRPMDIEWGKDGRDGKLYILQARPETVKSQQKATDVQQRFKLKSTGTVLTSGRAIGQKIGAGPVRVITDPSEMERVQPGDVLVADMTDPNWEPVMKRASAIVTNRGGRTCHAAIIARELGVPAVVGCGDATEVLKDGTFVTVSCAEGDEGKIYDGLLETEISEVSRGELPALPTKIMLNVGNPQLAFDFQSVPNAGVGLARLEFIINNNIGVHPKAILEYPNIDADLKKAVESVARGHASPKAFYVDKLAEGIATIAAAFWPKKVIVRMSDFKSNEYKKLIGGSRYEPDEENPMLGFRGAARYLAEDFAGAFEMECLAMKRVRRKSREPAGEKRPGARRERTAPDHDVRSAIERDPGRPVPGILRRLLDRFQRPDPADPGPGPRFRHGAAGRRLRRTRSGRQGLAVAGHQGLPRKGQVHRHLRPGSFRPPGLCRVADGAGHRVDVAEPGLDPGGGRCRRGCHGRPAPQPLRQAGRAGGGRARSQRQPRHRPDHPRAGLAGQRGARDVPRRAVGRGAGPQRWRSTSFRGARPVHHPRSARQPPDRGSLSHRGSIEFITKETWMDISFGNVTLVLFVLALVFVFKTINVVPQQHAWVVERLGKYHATLGPGLNIVIPFVDRIAYKHVLKEIPLDVPPQVCITRDNTQLQVDGILYFQVTDAMRASYGSSNYIAAITQLAQTTLRSVIGRMELDKTFEERDHINTTIVNAIDESAANWGVKVLRYEIKDLTPPKEILHAMQAQITAEREKRALIAASEGRKQEQINIANGEREAQIARSEGDKQAAINRAQGEAAAVIALAEASAHALRQVGAAIREPGGEDAVNLRVAEQYVDAFGKLAKTNNSIIVPANLGDMSGLIATAMQVVKSQNASQLATPLVKPDWAEDLHETSNMDAIENTLDTVLTDGEELEAPLAAEALVAIEVLARLQGKGGARTEDSASIDEWVDARKARAEAKAKGPVKPRTDLAAKAQQALVRILSEQSELRQLWEDSEHYDAAAAWHAHPDTRPDRGDPPHPGRRPVGACHRAGAVPAAAGGHGQAGGAAGAGRGRADRCAARYLEWRAQRRPQTPGHRHFCKARHGRRVHHRGHRHTGGHQPPGWAGGMGAGAGRVLDHVPIQIGRAIGPPHGAAFAQRMLGLVDRCARITFRLGVASLERGAHLAARRHQLIDEQLPFFRRKVRIAGAPQSAFDDEIASIGRGGVFVGGWHDGNIAGQAEHQGRYGAAEREQVSGRRSTVAGGSLGRSPGSSLPRLRGRIRAGRATVRTACGRRAGVTQAAGSCAPRPVLSGRRRGDGRRAISGNAGHRRAAGAVQSVQDRAATCPAGGLQANGGGAREPTVRADRVHDRRWTVFLPGSQRHCRTVQVGIALALPGVSWAFQERPMNLNTQIDQLHTFLHQHRRVLVLTGAGLSTASGIPDYRDKDGVRRGRPPIQGPDFRRDEAVRRRYWARSMAGWPILSGAAPNVGHRALAELEAAGRIASVITQNVDGLHYRAGSRNVIELHGNIHGVICLDCRAVHPRADIQAWLARENPHMVSDGPVDGVVPEARPDGDAELELDGQHFNMPVCDHCGGTLQPDVIFFGDNIPVERTARALALAEEADALLVVGSSLMVFSGFRFCKLAAAAGKPIAAINLGKTRADDLIGLKVEASAIDVLPLLAALGQARGQLFRHEPAQRRGLFQLVDIDDGGHDQRLVGGELARQLAHQRVGRLVVSVNKLVRGNRGVVALFLVLVGGAGGQQQGQGQDDGAGQGRDRHLQVSAHFEHARQFGVVGFRFDDAVQGGIGVRDIIGRRAARQVAVLVRHGNGDDDLGARRGALGKFRVHRIERFVLHRRRGQFPGHPHAAGQRHALAKAGADLRAVGGKRQRLHVQFDFQGAGRRTRDREAVVYQRRGQLRGQRALERIGILRDVQVHRTGRRLFQRGRQLFFNGIGNDRPVLGRLQLGLLGGREVGGKRSGRVARGASRQDQSGCNSHCEFQRHLLPHCQKLDLDTSSRRTSADRESIVGFHGCCHFALAVAVFFGGALVVLLLALGQADFTFDAAALVVQVERHQRVAGPLDLADQLIDLLAVQQQLAGADRFRTDVGGRGGQGADVGAKQIELVALDGDVGFLDLHAGIADGFDFPAFEHDAGLETILDEVIKKCFFIIGYSHEFGSATDKTRTGAQQMFELVARIEDYPKFLPWCGGVDIRERSDNRTVASVGINYHGVKQSFTTANDNIPFETIRMKLVDGPFKCLDGVWTFKALREDACKIDLDLRYEFSSTLLDKLVGPVFGMIANSMRRGPVPARAAGGAGHHAGTGHCAERRGAGSGGSRFIHHAGGRVRQKKAARHAAAPPRPRGDLPAPDCRSQERAPPPQTCRYRAGRDADVRGRIGGQRTGRGGGSIGRVRTGRRPRAANDGLVAVLLAVQVHGACIQVDLDGGGRLGACRFGQGDHVLAAGDLPGLAGAVIHAQQTRIDLHGGLAGFTCFDFQLVPAAQALRRFPAAFGRRDVHLAHGLAVTLARVFHAERDLDAVGRLAGRQVGERKAGVRQAVTEREQRLVAFQVEPLVADGRAFDVVVGGGLVKDILVLGHRVAIDHGAWQLLHRRRERRWQAAARIDFAGQHAGNRRAAIGARVPRFQHRGHVVQPRHHDRAARLQHDHGLAVGAGHGGDQVVLLVGQVQVHRVDALGGPLVAEHDHDVARCRQPGRRFQVLAVGVGDLGLGARRQFLHRRRAVVDQRAGEEFRTLVGHRRQAFRIYLGRTAARHHAHVGVAADDGDGAYGGRQRQDVLGVLEQDHAVFGVGLRDFAVGGVIDAGVRRGRGLDRMLDHAVREHRARDALDHVVEPRLRHVAVDHRFLERLVEVRRFVERMARLLIQAGVGGRDGGMGGAPVGHHVALEAPVLLEHFVEEVVALACVRTVHAVVRAHDGAGVAAFHGDLQRQQVGHAAGRILDLDVDVIAVGFLVVEGEVLQRGDHVIGLDAANLLADHHARQQWIFAAVFEIAAVARFAHQVHAAGQQDIEAALARLAADHAPARKRHFRIPRGRGGQAGGQGGALERLFGSGLRGHAHAGVGLPLRRQAETFDAGNEAGGILAAFLGRFVFFRFEIGGEIAEDGLDFFIQRHGLDQLLGARIGRQGGVEPRAVGLGGGMRSAIHHQGIGQGQRQPETRLHVYYVSL</sequence>
<feature type="region of interest" description="Disordered" evidence="26">
    <location>
        <begin position="3663"/>
        <end position="3684"/>
    </location>
</feature>
<feature type="domain" description="Deacetylase sirtuin-type" evidence="27">
    <location>
        <begin position="4042"/>
        <end position="4325"/>
    </location>
</feature>
<evidence type="ECO:0000259" key="27">
    <source>
        <dbReference type="PROSITE" id="PS50305"/>
    </source>
</evidence>
<dbReference type="InterPro" id="IPR001107">
    <property type="entry name" value="Band_7"/>
</dbReference>
<feature type="compositionally biased region" description="Basic and acidic residues" evidence="26">
    <location>
        <begin position="1163"/>
        <end position="1173"/>
    </location>
</feature>
<feature type="region of interest" description="Disordered" evidence="26">
    <location>
        <begin position="4947"/>
        <end position="5052"/>
    </location>
</feature>
<evidence type="ECO:0000256" key="25">
    <source>
        <dbReference type="PROSITE-ProRule" id="PRU00236"/>
    </source>
</evidence>
<comment type="similarity">
    <text evidence="6">Belongs to the COQ10 family.</text>
</comment>
<feature type="region of interest" description="Disordered" evidence="26">
    <location>
        <begin position="1860"/>
        <end position="1880"/>
    </location>
</feature>
<feature type="region of interest" description="Disordered" evidence="26">
    <location>
        <begin position="1894"/>
        <end position="1920"/>
    </location>
</feature>
<evidence type="ECO:0000256" key="11">
    <source>
        <dbReference type="ARBA" id="ARBA00021623"/>
    </source>
</evidence>
<evidence type="ECO:0000256" key="15">
    <source>
        <dbReference type="ARBA" id="ARBA00022777"/>
    </source>
</evidence>
<feature type="compositionally biased region" description="Low complexity" evidence="26">
    <location>
        <begin position="1832"/>
        <end position="1848"/>
    </location>
</feature>
<organism evidence="28">
    <name type="scientific">Tanacetum cinerariifolium</name>
    <name type="common">Dalmatian daisy</name>
    <name type="synonym">Chrysanthemum cinerariifolium</name>
    <dbReference type="NCBI Taxonomy" id="118510"/>
    <lineage>
        <taxon>Eukaryota</taxon>
        <taxon>Viridiplantae</taxon>
        <taxon>Streptophyta</taxon>
        <taxon>Embryophyta</taxon>
        <taxon>Tracheophyta</taxon>
        <taxon>Spermatophyta</taxon>
        <taxon>Magnoliopsida</taxon>
        <taxon>eudicotyledons</taxon>
        <taxon>Gunneridae</taxon>
        <taxon>Pentapetalae</taxon>
        <taxon>asterids</taxon>
        <taxon>campanulids</taxon>
        <taxon>Asterales</taxon>
        <taxon>Asteraceae</taxon>
        <taxon>Asteroideae</taxon>
        <taxon>Anthemideae</taxon>
        <taxon>Anthemidinae</taxon>
        <taxon>Tanacetum</taxon>
    </lineage>
</organism>
<keyword evidence="15" id="KW-0418">Kinase</keyword>
<dbReference type="FunFam" id="3.50.30.10:FF:000002">
    <property type="entry name" value="Phosphoenolpyruvate synthase"/>
    <property type="match status" value="1"/>
</dbReference>
<evidence type="ECO:0000256" key="10">
    <source>
        <dbReference type="ARBA" id="ARBA00011996"/>
    </source>
</evidence>
<keyword evidence="17" id="KW-0460">Magnesium</keyword>
<feature type="region of interest" description="Disordered" evidence="26">
    <location>
        <begin position="860"/>
        <end position="983"/>
    </location>
</feature>
<feature type="region of interest" description="Disordered" evidence="26">
    <location>
        <begin position="290"/>
        <end position="372"/>
    </location>
</feature>
<feature type="region of interest" description="Disordered" evidence="26">
    <location>
        <begin position="1803"/>
        <end position="1848"/>
    </location>
</feature>
<feature type="region of interest" description="Disordered" evidence="26">
    <location>
        <begin position="394"/>
        <end position="461"/>
    </location>
</feature>
<keyword evidence="20" id="KW-0560">Oxidoreductase</keyword>
<feature type="compositionally biased region" description="Low complexity" evidence="26">
    <location>
        <begin position="3903"/>
        <end position="3912"/>
    </location>
</feature>
<comment type="similarity">
    <text evidence="5">Belongs to the catalase family.</text>
</comment>
<feature type="compositionally biased region" description="Low complexity" evidence="26">
    <location>
        <begin position="1685"/>
        <end position="1706"/>
    </location>
</feature>
<dbReference type="InterPro" id="IPR013815">
    <property type="entry name" value="ATP_grasp_subdomain_1"/>
</dbReference>
<feature type="compositionally biased region" description="Low complexity" evidence="26">
    <location>
        <begin position="1762"/>
        <end position="1772"/>
    </location>
</feature>
<dbReference type="Gene3D" id="3.30.530.20">
    <property type="match status" value="1"/>
</dbReference>
<evidence type="ECO:0000256" key="21">
    <source>
        <dbReference type="ARBA" id="ARBA00024947"/>
    </source>
</evidence>
<dbReference type="FunFam" id="3.30.470.20:FF:000017">
    <property type="entry name" value="Phosphoenolpyruvate synthase"/>
    <property type="match status" value="1"/>
</dbReference>
<feature type="compositionally biased region" description="Low complexity" evidence="26">
    <location>
        <begin position="332"/>
        <end position="343"/>
    </location>
</feature>
<feature type="compositionally biased region" description="Gly residues" evidence="26">
    <location>
        <begin position="1869"/>
        <end position="1878"/>
    </location>
</feature>
<dbReference type="PANTHER" id="PTHR43030">
    <property type="entry name" value="PHOSPHOENOLPYRUVATE SYNTHASE"/>
    <property type="match status" value="1"/>
</dbReference>
<comment type="similarity">
    <text evidence="7">Belongs to the PEP-utilizing enzyme family.</text>
</comment>
<dbReference type="GO" id="GO:0042744">
    <property type="term" value="P:hydrogen peroxide catabolic process"/>
    <property type="evidence" value="ECO:0007669"/>
    <property type="project" value="UniProtKB-KW"/>
</dbReference>
<feature type="region of interest" description="Disordered" evidence="26">
    <location>
        <begin position="522"/>
        <end position="729"/>
    </location>
</feature>
<comment type="catalytic activity">
    <reaction evidence="23">
        <text>pyruvate + ATP + H2O = phosphoenolpyruvate + AMP + phosphate + 2 H(+)</text>
        <dbReference type="Rhea" id="RHEA:11364"/>
        <dbReference type="ChEBI" id="CHEBI:15361"/>
        <dbReference type="ChEBI" id="CHEBI:15377"/>
        <dbReference type="ChEBI" id="CHEBI:15378"/>
        <dbReference type="ChEBI" id="CHEBI:30616"/>
        <dbReference type="ChEBI" id="CHEBI:43474"/>
        <dbReference type="ChEBI" id="CHEBI:58702"/>
        <dbReference type="ChEBI" id="CHEBI:456215"/>
        <dbReference type="EC" id="2.7.9.2"/>
    </reaction>
</comment>
<evidence type="ECO:0000256" key="13">
    <source>
        <dbReference type="ARBA" id="ARBA00022723"/>
    </source>
</evidence>
<keyword evidence="18" id="KW-0520">NAD</keyword>
<feature type="region of interest" description="Disordered" evidence="26">
    <location>
        <begin position="113"/>
        <end position="272"/>
    </location>
</feature>
<evidence type="ECO:0000256" key="3">
    <source>
        <dbReference type="ARBA" id="ARBA00004173"/>
    </source>
</evidence>
<feature type="compositionally biased region" description="Basic and acidic residues" evidence="26">
    <location>
        <begin position="543"/>
        <end position="552"/>
    </location>
</feature>
<feature type="region of interest" description="Disordered" evidence="26">
    <location>
        <begin position="1535"/>
        <end position="1560"/>
    </location>
</feature>
<comment type="subunit">
    <text evidence="9">Interacts with coenzyme Q.</text>
</comment>
<keyword evidence="20" id="KW-0575">Peroxidase</keyword>
<keyword evidence="13 25" id="KW-0479">Metal-binding</keyword>
<dbReference type="InterPro" id="IPR000121">
    <property type="entry name" value="PEP_util_C"/>
</dbReference>
<dbReference type="GO" id="GO:0098552">
    <property type="term" value="C:side of membrane"/>
    <property type="evidence" value="ECO:0007669"/>
    <property type="project" value="UniProtKB-ARBA"/>
</dbReference>
<keyword evidence="12" id="KW-0808">Transferase</keyword>
<accession>A0A699GLY3</accession>
<dbReference type="GO" id="GO:0048039">
    <property type="term" value="F:ubiquinone binding"/>
    <property type="evidence" value="ECO:0007669"/>
    <property type="project" value="InterPro"/>
</dbReference>
<dbReference type="InterPro" id="IPR032435">
    <property type="entry name" value="STML2-like_C"/>
</dbReference>
<dbReference type="InterPro" id="IPR003000">
    <property type="entry name" value="Sirtuin"/>
</dbReference>
<dbReference type="SUPFAM" id="SSF51621">
    <property type="entry name" value="Phosphoenolpyruvate/pyruvate domain"/>
    <property type="match status" value="1"/>
</dbReference>
<feature type="compositionally biased region" description="Basic residues" evidence="26">
    <location>
        <begin position="1981"/>
        <end position="1994"/>
    </location>
</feature>
<feature type="region of interest" description="Disordered" evidence="26">
    <location>
        <begin position="785"/>
        <end position="836"/>
    </location>
</feature>